<name>A0A9P8PZ67_WICPI</name>
<feature type="domain" description="Poly(A) RNA polymerase mitochondrial-like central palm" evidence="12">
    <location>
        <begin position="205"/>
        <end position="337"/>
    </location>
</feature>
<evidence type="ECO:0000256" key="4">
    <source>
        <dbReference type="ARBA" id="ARBA00022679"/>
    </source>
</evidence>
<dbReference type="GO" id="GO:0043634">
    <property type="term" value="P:polyadenylation-dependent ncRNA catabolic process"/>
    <property type="evidence" value="ECO:0007669"/>
    <property type="project" value="TreeGrafter"/>
</dbReference>
<dbReference type="GO" id="GO:0034475">
    <property type="term" value="P:U4 snRNA 3'-end processing"/>
    <property type="evidence" value="ECO:0007669"/>
    <property type="project" value="UniProtKB-ARBA"/>
</dbReference>
<reference evidence="13" key="1">
    <citation type="journal article" date="2021" name="Open Biol.">
        <title>Shared evolutionary footprints suggest mitochondrial oxidative damage underlies multiple complex I losses in fungi.</title>
        <authorList>
            <person name="Schikora-Tamarit M.A."/>
            <person name="Marcet-Houben M."/>
            <person name="Nosek J."/>
            <person name="Gabaldon T."/>
        </authorList>
    </citation>
    <scope>NUCLEOTIDE SEQUENCE</scope>
    <source>
        <strain evidence="13">CBS2887</strain>
    </source>
</reference>
<dbReference type="GO" id="GO:0071051">
    <property type="term" value="P:poly(A)-dependent snoRNA 3'-end processing"/>
    <property type="evidence" value="ECO:0007669"/>
    <property type="project" value="UniProtKB-ARBA"/>
</dbReference>
<feature type="compositionally biased region" description="Basic and acidic residues" evidence="10">
    <location>
        <begin position="65"/>
        <end position="90"/>
    </location>
</feature>
<reference evidence="13" key="2">
    <citation type="submission" date="2021-01" db="EMBL/GenBank/DDBJ databases">
        <authorList>
            <person name="Schikora-Tamarit M.A."/>
        </authorList>
    </citation>
    <scope>NUCLEOTIDE SEQUENCE</scope>
    <source>
        <strain evidence="13">CBS2887</strain>
    </source>
</reference>
<keyword evidence="7" id="KW-0460">Magnesium</keyword>
<dbReference type="AlphaFoldDB" id="A0A9P8PZ67"/>
<keyword evidence="6" id="KW-0132">Cell division</keyword>
<keyword evidence="5" id="KW-0479">Metal-binding</keyword>
<accession>A0A9P8PZ67</accession>
<dbReference type="GO" id="GO:0003729">
    <property type="term" value="F:mRNA binding"/>
    <property type="evidence" value="ECO:0007669"/>
    <property type="project" value="TreeGrafter"/>
</dbReference>
<dbReference type="SUPFAM" id="SSF81631">
    <property type="entry name" value="PAP/OAS1 substrate-binding domain"/>
    <property type="match status" value="1"/>
</dbReference>
<keyword evidence="4" id="KW-0808">Transferase</keyword>
<organism evidence="13 14">
    <name type="scientific">Wickerhamomyces pijperi</name>
    <name type="common">Yeast</name>
    <name type="synonym">Pichia pijperi</name>
    <dbReference type="NCBI Taxonomy" id="599730"/>
    <lineage>
        <taxon>Eukaryota</taxon>
        <taxon>Fungi</taxon>
        <taxon>Dikarya</taxon>
        <taxon>Ascomycota</taxon>
        <taxon>Saccharomycotina</taxon>
        <taxon>Saccharomycetes</taxon>
        <taxon>Phaffomycetales</taxon>
        <taxon>Wickerhamomycetaceae</taxon>
        <taxon>Wickerhamomyces</taxon>
    </lineage>
</organism>
<dbReference type="OrthoDB" id="273917at2759"/>
<comment type="caution">
    <text evidence="13">The sequence shown here is derived from an EMBL/GenBank/DDBJ whole genome shotgun (WGS) entry which is preliminary data.</text>
</comment>
<evidence type="ECO:0000256" key="3">
    <source>
        <dbReference type="ARBA" id="ARBA00012388"/>
    </source>
</evidence>
<keyword evidence="6" id="KW-0498">Mitosis</keyword>
<dbReference type="InterPro" id="IPR002058">
    <property type="entry name" value="PAP_assoc"/>
</dbReference>
<dbReference type="GO" id="GO:0071037">
    <property type="term" value="P:nuclear polyadenylation-dependent snRNA catabolic process"/>
    <property type="evidence" value="ECO:0007669"/>
    <property type="project" value="UniProtKB-ARBA"/>
</dbReference>
<dbReference type="GO" id="GO:0031499">
    <property type="term" value="C:TRAMP complex"/>
    <property type="evidence" value="ECO:0007669"/>
    <property type="project" value="TreeGrafter"/>
</dbReference>
<dbReference type="GO" id="GO:0071044">
    <property type="term" value="P:histone mRNA catabolic process"/>
    <property type="evidence" value="ECO:0007669"/>
    <property type="project" value="UniProtKB-ARBA"/>
</dbReference>
<feature type="compositionally biased region" description="Polar residues" evidence="10">
    <location>
        <begin position="42"/>
        <end position="64"/>
    </location>
</feature>
<evidence type="ECO:0000256" key="5">
    <source>
        <dbReference type="ARBA" id="ARBA00022723"/>
    </source>
</evidence>
<dbReference type="Pfam" id="PF03828">
    <property type="entry name" value="PAP_assoc"/>
    <property type="match status" value="1"/>
</dbReference>
<dbReference type="GO" id="GO:0071042">
    <property type="term" value="P:nuclear polyadenylation-dependent mRNA catabolic process"/>
    <property type="evidence" value="ECO:0007669"/>
    <property type="project" value="UniProtKB-ARBA"/>
</dbReference>
<dbReference type="GO" id="GO:0071038">
    <property type="term" value="P:TRAMP-dependent tRNA surveillance pathway"/>
    <property type="evidence" value="ECO:0007669"/>
    <property type="project" value="UniProtKB-ARBA"/>
</dbReference>
<keyword evidence="6" id="KW-0131">Cell cycle</keyword>
<protein>
    <recommendedName>
        <fullName evidence="3">polynucleotide adenylyltransferase</fullName>
        <ecNumber evidence="3">2.7.7.19</ecNumber>
    </recommendedName>
</protein>
<gene>
    <name evidence="13" type="ORF">WICPIJ_007967</name>
</gene>
<comment type="catalytic activity">
    <reaction evidence="9">
        <text>RNA(n) + ATP = RNA(n)-3'-adenine ribonucleotide + diphosphate</text>
        <dbReference type="Rhea" id="RHEA:11332"/>
        <dbReference type="Rhea" id="RHEA-COMP:14527"/>
        <dbReference type="Rhea" id="RHEA-COMP:17347"/>
        <dbReference type="ChEBI" id="CHEBI:30616"/>
        <dbReference type="ChEBI" id="CHEBI:33019"/>
        <dbReference type="ChEBI" id="CHEBI:140395"/>
        <dbReference type="ChEBI" id="CHEBI:173115"/>
        <dbReference type="EC" id="2.7.7.19"/>
    </reaction>
</comment>
<dbReference type="Gene3D" id="1.10.1410.10">
    <property type="match status" value="1"/>
</dbReference>
<dbReference type="GO" id="GO:0071036">
    <property type="term" value="P:nuclear polyadenylation-dependent snoRNA catabolic process"/>
    <property type="evidence" value="ECO:0007669"/>
    <property type="project" value="UniProtKB-ARBA"/>
</dbReference>
<keyword evidence="8" id="KW-0464">Manganese</keyword>
<dbReference type="InterPro" id="IPR043519">
    <property type="entry name" value="NT_sf"/>
</dbReference>
<comment type="similarity">
    <text evidence="2">Belongs to the DNA polymerase type-B-like family.</text>
</comment>
<dbReference type="GO" id="GO:0071039">
    <property type="term" value="P:nuclear polyadenylation-dependent CUT catabolic process"/>
    <property type="evidence" value="ECO:0007669"/>
    <property type="project" value="UniProtKB-ARBA"/>
</dbReference>
<dbReference type="Proteomes" id="UP000774326">
    <property type="component" value="Unassembled WGS sequence"/>
</dbReference>
<dbReference type="GO" id="GO:0005730">
    <property type="term" value="C:nucleolus"/>
    <property type="evidence" value="ECO:0007669"/>
    <property type="project" value="TreeGrafter"/>
</dbReference>
<feature type="compositionally biased region" description="Basic and acidic residues" evidence="10">
    <location>
        <begin position="577"/>
        <end position="596"/>
    </location>
</feature>
<keyword evidence="14" id="KW-1185">Reference proteome</keyword>
<feature type="region of interest" description="Disordered" evidence="10">
    <location>
        <begin position="29"/>
        <end position="90"/>
    </location>
</feature>
<feature type="domain" description="PAP-associated" evidence="11">
    <location>
        <begin position="397"/>
        <end position="456"/>
    </location>
</feature>
<evidence type="ECO:0000256" key="9">
    <source>
        <dbReference type="ARBA" id="ARBA00048830"/>
    </source>
</evidence>
<dbReference type="InterPro" id="IPR054708">
    <property type="entry name" value="MTPAP-like_central"/>
</dbReference>
<comment type="cofactor">
    <cofactor evidence="1">
        <name>Mn(2+)</name>
        <dbReference type="ChEBI" id="CHEBI:29035"/>
    </cofactor>
</comment>
<dbReference type="GO" id="GO:1990817">
    <property type="term" value="F:poly(A) RNA polymerase activity"/>
    <property type="evidence" value="ECO:0007669"/>
    <property type="project" value="UniProtKB-EC"/>
</dbReference>
<dbReference type="InterPro" id="IPR045862">
    <property type="entry name" value="Trf4-like"/>
</dbReference>
<dbReference type="GO" id="GO:0071035">
    <property type="term" value="P:nuclear polyadenylation-dependent rRNA catabolic process"/>
    <property type="evidence" value="ECO:0007669"/>
    <property type="project" value="UniProtKB-ARBA"/>
</dbReference>
<dbReference type="FunFam" id="3.30.460.10:FF:000006">
    <property type="entry name" value="non-canonical poly(A) RNA polymerase PAPD5"/>
    <property type="match status" value="1"/>
</dbReference>
<dbReference type="PANTHER" id="PTHR23092:SF15">
    <property type="entry name" value="INACTIVE NON-CANONICAL POLY(A) RNA POLYMERASE PROTEIN TRF4-2-RELATED"/>
    <property type="match status" value="1"/>
</dbReference>
<feature type="region of interest" description="Disordered" evidence="10">
    <location>
        <begin position="147"/>
        <end position="181"/>
    </location>
</feature>
<dbReference type="PANTHER" id="PTHR23092">
    <property type="entry name" value="POLY(A) RNA POLYMERASE"/>
    <property type="match status" value="1"/>
</dbReference>
<dbReference type="SUPFAM" id="SSF81301">
    <property type="entry name" value="Nucleotidyltransferase"/>
    <property type="match status" value="1"/>
</dbReference>
<evidence type="ECO:0000256" key="7">
    <source>
        <dbReference type="ARBA" id="ARBA00022842"/>
    </source>
</evidence>
<dbReference type="Gene3D" id="3.30.460.10">
    <property type="entry name" value="Beta Polymerase, domain 2"/>
    <property type="match status" value="1"/>
</dbReference>
<dbReference type="Pfam" id="PF22600">
    <property type="entry name" value="MTPAP-like_central"/>
    <property type="match status" value="1"/>
</dbReference>
<proteinExistence type="inferred from homology"/>
<dbReference type="CDD" id="cd05402">
    <property type="entry name" value="NT_PAP_TUTase"/>
    <property type="match status" value="1"/>
</dbReference>
<evidence type="ECO:0000256" key="10">
    <source>
        <dbReference type="SAM" id="MobiDB-lite"/>
    </source>
</evidence>
<evidence type="ECO:0000256" key="8">
    <source>
        <dbReference type="ARBA" id="ARBA00023211"/>
    </source>
</evidence>
<sequence length="604" mass="67880">MSFRKNIKKTGTNDIPINPAKMRVFGASAGTTATASKPPTSLLTGPSHSGKSVSVASTVATNDSPSKKRNFDVFQGNDHEGQYDGVHDGEDDQAEFKKLNKELILDDKDSDDEDSAAKKQKIDTGAAIVVKSGNSLKDGSDFISFDFSDSEDEANDDDSSDDDGDVFSVGDNTTDLTNDRPVVNSSTPWIKQHDHSAQKEIADWLNLEIQDFIAYISPSKDEIETRNRVVRTLKEAIQDFWRDCEVHVFGSYATDLYLPGSDIDMVVVSPDRSYDSRNYLYSLSTFLKREGLAIKVEVIAKAKVPIIKFTEPSSNIHIDVSFERTNGIDAARTINQWLDETPGLRELVLIVKQFLSTRKLNDVHLGGLGGYSTICMVYSFLKLHPRLSTCHISPLENLGVLLIEFFELYGRNFGYDNVAICVAEDGVCYLKKKYYPELQNRNPFQLAIQDPSDPSNNISRGSYNIADIKKAFSGAFSLLVNSCYDLNKADFKERLGKSILGNVLKYKGKDRDFKDERGLVENEHLVRYDQDVRIIRPQIVYEGHQTEDEEDQTRDEDRGTVDQFMGINENDDEEDEQVTREPRENGVDKETRREMWASKGNALP</sequence>
<evidence type="ECO:0000259" key="12">
    <source>
        <dbReference type="Pfam" id="PF22600"/>
    </source>
</evidence>
<feature type="compositionally biased region" description="Acidic residues" evidence="10">
    <location>
        <begin position="148"/>
        <end position="165"/>
    </location>
</feature>
<evidence type="ECO:0000259" key="11">
    <source>
        <dbReference type="Pfam" id="PF03828"/>
    </source>
</evidence>
<dbReference type="FunFam" id="1.10.1410.10:FF:000003">
    <property type="entry name" value="non-canonical poly(A) RNA polymerase PAPD7"/>
    <property type="match status" value="1"/>
</dbReference>
<evidence type="ECO:0000256" key="2">
    <source>
        <dbReference type="ARBA" id="ARBA00008593"/>
    </source>
</evidence>
<evidence type="ECO:0000256" key="1">
    <source>
        <dbReference type="ARBA" id="ARBA00001936"/>
    </source>
</evidence>
<dbReference type="EC" id="2.7.7.19" evidence="3"/>
<evidence type="ECO:0000313" key="13">
    <source>
        <dbReference type="EMBL" id="KAH3681053.1"/>
    </source>
</evidence>
<evidence type="ECO:0000256" key="6">
    <source>
        <dbReference type="ARBA" id="ARBA00022776"/>
    </source>
</evidence>
<evidence type="ECO:0000313" key="14">
    <source>
        <dbReference type="Proteomes" id="UP000774326"/>
    </source>
</evidence>
<dbReference type="EMBL" id="JAEUBG010004611">
    <property type="protein sequence ID" value="KAH3681053.1"/>
    <property type="molecule type" value="Genomic_DNA"/>
</dbReference>
<feature type="region of interest" description="Disordered" evidence="10">
    <location>
        <begin position="539"/>
        <end position="604"/>
    </location>
</feature>
<feature type="compositionally biased region" description="Low complexity" evidence="10">
    <location>
        <begin position="29"/>
        <end position="41"/>
    </location>
</feature>
<dbReference type="GO" id="GO:0046872">
    <property type="term" value="F:metal ion binding"/>
    <property type="evidence" value="ECO:0007669"/>
    <property type="project" value="UniProtKB-KW"/>
</dbReference>